<evidence type="ECO:0000256" key="6">
    <source>
        <dbReference type="ARBA" id="ARBA00022786"/>
    </source>
</evidence>
<evidence type="ECO:0000313" key="15">
    <source>
        <dbReference type="EMBL" id="GMI46742.1"/>
    </source>
</evidence>
<dbReference type="AlphaFoldDB" id="A0A9W7GMP0"/>
<dbReference type="PROSITE" id="PS00972">
    <property type="entry name" value="USP_1"/>
    <property type="match status" value="1"/>
</dbReference>
<accession>A0A9W7GMP0</accession>
<dbReference type="Pfam" id="PF00443">
    <property type="entry name" value="UCH"/>
    <property type="match status" value="1"/>
</dbReference>
<evidence type="ECO:0000256" key="2">
    <source>
        <dbReference type="ARBA" id="ARBA00009085"/>
    </source>
</evidence>
<dbReference type="SUPFAM" id="SSF143791">
    <property type="entry name" value="DUSP-like"/>
    <property type="match status" value="1"/>
</dbReference>
<organism evidence="15 16">
    <name type="scientific">Triparma columacea</name>
    <dbReference type="NCBI Taxonomy" id="722753"/>
    <lineage>
        <taxon>Eukaryota</taxon>
        <taxon>Sar</taxon>
        <taxon>Stramenopiles</taxon>
        <taxon>Ochrophyta</taxon>
        <taxon>Bolidophyceae</taxon>
        <taxon>Parmales</taxon>
        <taxon>Triparmaceae</taxon>
        <taxon>Triparma</taxon>
    </lineage>
</organism>
<dbReference type="Proteomes" id="UP001165065">
    <property type="component" value="Unassembled WGS sequence"/>
</dbReference>
<dbReference type="InterPro" id="IPR035927">
    <property type="entry name" value="DUSP-like_sf"/>
</dbReference>
<evidence type="ECO:0000256" key="1">
    <source>
        <dbReference type="ARBA" id="ARBA00000707"/>
    </source>
</evidence>
<dbReference type="SUPFAM" id="SSF144232">
    <property type="entry name" value="HIT/MYND zinc finger-like"/>
    <property type="match status" value="1"/>
</dbReference>
<evidence type="ECO:0000256" key="11">
    <source>
        <dbReference type="RuleBase" id="RU366025"/>
    </source>
</evidence>
<keyword evidence="16" id="KW-1185">Reference proteome</keyword>
<evidence type="ECO:0000256" key="8">
    <source>
        <dbReference type="ARBA" id="ARBA00022807"/>
    </source>
</evidence>
<gene>
    <name evidence="15" type="ORF">TrCOL_g1688</name>
</gene>
<keyword evidence="4" id="KW-0479">Metal-binding</keyword>
<dbReference type="Gene3D" id="3.90.70.10">
    <property type="entry name" value="Cysteine proteinases"/>
    <property type="match status" value="2"/>
</dbReference>
<comment type="caution">
    <text evidence="15">The sequence shown here is derived from an EMBL/GenBank/DDBJ whole genome shotgun (WGS) entry which is preliminary data.</text>
</comment>
<dbReference type="EC" id="3.4.19.12" evidence="11"/>
<feature type="domain" description="MYND-type" evidence="14">
    <location>
        <begin position="259"/>
        <end position="298"/>
    </location>
</feature>
<evidence type="ECO:0000256" key="9">
    <source>
        <dbReference type="ARBA" id="ARBA00022833"/>
    </source>
</evidence>
<dbReference type="PROSITE" id="PS00973">
    <property type="entry name" value="USP_2"/>
    <property type="match status" value="1"/>
</dbReference>
<dbReference type="InterPro" id="IPR018200">
    <property type="entry name" value="USP_CS"/>
</dbReference>
<dbReference type="GO" id="GO:0008270">
    <property type="term" value="F:zinc ion binding"/>
    <property type="evidence" value="ECO:0007669"/>
    <property type="project" value="UniProtKB-KW"/>
</dbReference>
<dbReference type="InterPro" id="IPR002893">
    <property type="entry name" value="Znf_MYND"/>
</dbReference>
<keyword evidence="9" id="KW-0862">Zinc</keyword>
<keyword evidence="8 11" id="KW-0788">Thiol protease</keyword>
<keyword evidence="3 11" id="KW-0645">Protease</keyword>
<evidence type="ECO:0000256" key="5">
    <source>
        <dbReference type="ARBA" id="ARBA00022771"/>
    </source>
</evidence>
<dbReference type="Pfam" id="PF01753">
    <property type="entry name" value="zf-MYND"/>
    <property type="match status" value="1"/>
</dbReference>
<evidence type="ECO:0000256" key="3">
    <source>
        <dbReference type="ARBA" id="ARBA00022670"/>
    </source>
</evidence>
<dbReference type="InterPro" id="IPR038765">
    <property type="entry name" value="Papain-like_cys_pep_sf"/>
</dbReference>
<dbReference type="GO" id="GO:0006508">
    <property type="term" value="P:proteolysis"/>
    <property type="evidence" value="ECO:0007669"/>
    <property type="project" value="UniProtKB-KW"/>
</dbReference>
<evidence type="ECO:0000259" key="13">
    <source>
        <dbReference type="PROSITE" id="PS50235"/>
    </source>
</evidence>
<dbReference type="PANTHER" id="PTHR21646:SF24">
    <property type="entry name" value="UBIQUITIN CARBOXYL-TERMINAL HYDROLASE"/>
    <property type="match status" value="1"/>
</dbReference>
<dbReference type="OrthoDB" id="265776at2759"/>
<feature type="domain" description="USP" evidence="13">
    <location>
        <begin position="308"/>
        <end position="907"/>
    </location>
</feature>
<evidence type="ECO:0000256" key="4">
    <source>
        <dbReference type="ARBA" id="ARBA00022723"/>
    </source>
</evidence>
<proteinExistence type="inferred from homology"/>
<dbReference type="PROSITE" id="PS50235">
    <property type="entry name" value="USP_3"/>
    <property type="match status" value="1"/>
</dbReference>
<dbReference type="InterPro" id="IPR050185">
    <property type="entry name" value="Ub_carboxyl-term_hydrolase"/>
</dbReference>
<dbReference type="PANTHER" id="PTHR21646">
    <property type="entry name" value="UBIQUITIN CARBOXYL-TERMINAL HYDROLASE"/>
    <property type="match status" value="1"/>
</dbReference>
<dbReference type="PROSITE" id="PS50865">
    <property type="entry name" value="ZF_MYND_2"/>
    <property type="match status" value="1"/>
</dbReference>
<dbReference type="Gene3D" id="6.10.140.2220">
    <property type="match status" value="1"/>
</dbReference>
<dbReference type="SUPFAM" id="SSF54001">
    <property type="entry name" value="Cysteine proteinases"/>
    <property type="match status" value="1"/>
</dbReference>
<sequence>MSQKQNNTPPPPPTSLKPNPTSVTLNESVVYKRHLSMETSDGSQPPVPPLTTLNGDFALLDIKDVGKVVDNAGDAVDTVVAGRSGAAARPSHVIPSPPPLSSQKHQILNLLSDDPLYAFSPKAPSSGKAVLLPGKWMRRWLNAVDFKQGDEGVYVFGWEVTEEEFEVDKKERDRGKHRVPPIDYSFVVASYNMIMFYDFFPVAPSVHRAFSSWYSSTPSPPPFLLRSWENGRLVLHPDLNFRGFDDESDSASDSDVHTCACCGTTGGSVSKVCSACNVSAYCSKTCQSVHWKWHSKVCGKAIRPPTRTGLSNLGNTCYANSAVQCLFHVNPLSRLFLSNSHHEHVNRDNVMGTGGKLSSAFGELIKNLKFSASDYISPIQFKRTLGACFQGFQGFGQHDAHELLTTLLDGLHEDLNGGSKRYIEDTDLNEGKLAPIVGAINHDKWLIRNKSPLSPLFFGQSQNTLICPACKNMWARYEPFSCLALKFHTDNMRRIRFLFFKKVESQNPMEKPVAMSVSVSKKGSIADLRKEIASLVDVKKVGTLHLCEIYENYFYETFNLNHPLERVLESDLIACYETHPRNDGEFIHAFVTVTNGNDAHVGFPILTSFPLRSSMKELKTHLFALYQNSFRSSMSSDHPFYGKSDQEFAMMGGETVVVEMYENFNNLKKRNRPKQVPWDDQVYAEVVPNQFVSEYSFFNLSLVHDLDDVFDENEAEIFVRHASLVSEEKEGTNRGDRALSLDSMLHAAQKPQRIDEDNAVYCGKCKDHRRVLKSSKIRVLPNILVISLSRFEYQRRASRVDDFVDFPLEDLDMGKYCMANNETEIGVGGGSGEIPAVYDLFGVINHFGRAGYGHYTAICRNWAASPPTGEQGKMEDQFYEFDDGAVSARRRDEVVSPQAYCLFYRKRFFT</sequence>
<feature type="region of interest" description="Disordered" evidence="12">
    <location>
        <begin position="1"/>
        <end position="24"/>
    </location>
</feature>
<evidence type="ECO:0000256" key="7">
    <source>
        <dbReference type="ARBA" id="ARBA00022801"/>
    </source>
</evidence>
<dbReference type="InterPro" id="IPR001394">
    <property type="entry name" value="Peptidase_C19_UCH"/>
</dbReference>
<dbReference type="GO" id="GO:0004843">
    <property type="term" value="F:cysteine-type deubiquitinase activity"/>
    <property type="evidence" value="ECO:0007669"/>
    <property type="project" value="UniProtKB-UniRule"/>
</dbReference>
<comment type="similarity">
    <text evidence="2 11">Belongs to the peptidase C19 family.</text>
</comment>
<reference evidence="16" key="1">
    <citation type="journal article" date="2023" name="Commun. Biol.">
        <title>Genome analysis of Parmales, the sister group of diatoms, reveals the evolutionary specialization of diatoms from phago-mixotrophs to photoautotrophs.</title>
        <authorList>
            <person name="Ban H."/>
            <person name="Sato S."/>
            <person name="Yoshikawa S."/>
            <person name="Yamada K."/>
            <person name="Nakamura Y."/>
            <person name="Ichinomiya M."/>
            <person name="Sato N."/>
            <person name="Blanc-Mathieu R."/>
            <person name="Endo H."/>
            <person name="Kuwata A."/>
            <person name="Ogata H."/>
        </authorList>
    </citation>
    <scope>NUCLEOTIDE SEQUENCE [LARGE SCALE GENOMIC DNA]</scope>
</reference>
<name>A0A9W7GMP0_9STRA</name>
<dbReference type="EMBL" id="BRYA01000310">
    <property type="protein sequence ID" value="GMI46742.1"/>
    <property type="molecule type" value="Genomic_DNA"/>
</dbReference>
<dbReference type="InterPro" id="IPR028889">
    <property type="entry name" value="USP"/>
</dbReference>
<evidence type="ECO:0000256" key="10">
    <source>
        <dbReference type="PROSITE-ProRule" id="PRU00134"/>
    </source>
</evidence>
<protein>
    <recommendedName>
        <fullName evidence="11">Ubiquitin carboxyl-terminal hydrolase</fullName>
        <ecNumber evidence="11">3.4.19.12</ecNumber>
    </recommendedName>
</protein>
<keyword evidence="6 11" id="KW-0833">Ubl conjugation pathway</keyword>
<dbReference type="GO" id="GO:0016579">
    <property type="term" value="P:protein deubiquitination"/>
    <property type="evidence" value="ECO:0007669"/>
    <property type="project" value="InterPro"/>
</dbReference>
<evidence type="ECO:0000313" key="16">
    <source>
        <dbReference type="Proteomes" id="UP001165065"/>
    </source>
</evidence>
<evidence type="ECO:0000256" key="12">
    <source>
        <dbReference type="SAM" id="MobiDB-lite"/>
    </source>
</evidence>
<evidence type="ECO:0000259" key="14">
    <source>
        <dbReference type="PROSITE" id="PS50865"/>
    </source>
</evidence>
<comment type="catalytic activity">
    <reaction evidence="1 11">
        <text>Thiol-dependent hydrolysis of ester, thioester, amide, peptide and isopeptide bonds formed by the C-terminal Gly of ubiquitin (a 76-residue protein attached to proteins as an intracellular targeting signal).</text>
        <dbReference type="EC" id="3.4.19.12"/>
    </reaction>
</comment>
<keyword evidence="5 10" id="KW-0863">Zinc-finger</keyword>
<keyword evidence="7 11" id="KW-0378">Hydrolase</keyword>